<evidence type="ECO:0000256" key="2">
    <source>
        <dbReference type="ARBA" id="ARBA00022519"/>
    </source>
</evidence>
<dbReference type="EMBL" id="CP059735">
    <property type="protein sequence ID" value="WDD97704.1"/>
    <property type="molecule type" value="Genomic_DNA"/>
</dbReference>
<keyword evidence="1 4" id="KW-1003">Cell membrane</keyword>
<evidence type="ECO:0000256" key="1">
    <source>
        <dbReference type="ARBA" id="ARBA00022475"/>
    </source>
</evidence>
<dbReference type="KEGG" id="tact:SG35_020685"/>
<dbReference type="NCBIfam" id="NF003439">
    <property type="entry name" value="PRK04968.1"/>
    <property type="match status" value="1"/>
</dbReference>
<evidence type="ECO:0000313" key="5">
    <source>
        <dbReference type="EMBL" id="WDD97704.1"/>
    </source>
</evidence>
<keyword evidence="3 4" id="KW-0472">Membrane</keyword>
<dbReference type="InterPro" id="IPR038228">
    <property type="entry name" value="Syd_sf"/>
</dbReference>
<dbReference type="InterPro" id="IPR009948">
    <property type="entry name" value="Syd"/>
</dbReference>
<evidence type="ECO:0000256" key="3">
    <source>
        <dbReference type="ARBA" id="ARBA00023136"/>
    </source>
</evidence>
<organism evidence="5 6">
    <name type="scientific">Thalassomonas actiniarum</name>
    <dbReference type="NCBI Taxonomy" id="485447"/>
    <lineage>
        <taxon>Bacteria</taxon>
        <taxon>Pseudomonadati</taxon>
        <taxon>Pseudomonadota</taxon>
        <taxon>Gammaproteobacteria</taxon>
        <taxon>Alteromonadales</taxon>
        <taxon>Colwelliaceae</taxon>
        <taxon>Thalassomonas</taxon>
    </lineage>
</organism>
<comment type="function">
    <text evidence="4">Interacts with the SecY protein in vivo. May bind preferentially to an uncomplexed state of SecY, thus functioning either as a chelating agent for excess SecY in the cell or as a regulatory factor that negatively controls the translocase function.</text>
</comment>
<gene>
    <name evidence="4 5" type="primary">syd</name>
    <name evidence="5" type="ORF">SG35_020685</name>
</gene>
<dbReference type="Gene3D" id="3.40.1580.20">
    <property type="entry name" value="Syd protein"/>
    <property type="match status" value="1"/>
</dbReference>
<dbReference type="AlphaFoldDB" id="A0AAF0C2E7"/>
<dbReference type="Pfam" id="PF07348">
    <property type="entry name" value="Syd"/>
    <property type="match status" value="1"/>
</dbReference>
<dbReference type="GO" id="GO:0009898">
    <property type="term" value="C:cytoplasmic side of plasma membrane"/>
    <property type="evidence" value="ECO:0007669"/>
    <property type="project" value="InterPro"/>
</dbReference>
<comment type="subcellular location">
    <subcellularLocation>
        <location evidence="4">Cell inner membrane</location>
        <topology evidence="4">Peripheral membrane protein</topology>
        <orientation evidence="4">Cytoplasmic side</orientation>
    </subcellularLocation>
    <text evidence="4">Loosely associated with the cytoplasmic side of the inner membrane, probably via SecY.</text>
</comment>
<dbReference type="HAMAP" id="MF_01104">
    <property type="entry name" value="Syd"/>
    <property type="match status" value="1"/>
</dbReference>
<proteinExistence type="inferred from homology"/>
<comment type="similarity">
    <text evidence="4">Belongs to the Syd family.</text>
</comment>
<dbReference type="RefSeq" id="WP_044830956.1">
    <property type="nucleotide sequence ID" value="NZ_CP059735.1"/>
</dbReference>
<keyword evidence="6" id="KW-1185">Reference proteome</keyword>
<name>A0AAF0C2E7_9GAMM</name>
<reference evidence="5 6" key="1">
    <citation type="journal article" date="2015" name="Genome Announc.">
        <title>Draft Genome Sequences of Marine Isolates of Thalassomonas viridans and Thalassomonas actiniarum.</title>
        <authorList>
            <person name="Olonade I."/>
            <person name="van Zyl L.J."/>
            <person name="Trindade M."/>
        </authorList>
    </citation>
    <scope>NUCLEOTIDE SEQUENCE [LARGE SCALE GENOMIC DNA]</scope>
    <source>
        <strain evidence="5 6">A5K-106</strain>
    </source>
</reference>
<evidence type="ECO:0000313" key="6">
    <source>
        <dbReference type="Proteomes" id="UP000032568"/>
    </source>
</evidence>
<accession>A0AAF0C2E7</accession>
<dbReference type="CDD" id="cd16323">
    <property type="entry name" value="Syd"/>
    <property type="match status" value="1"/>
</dbReference>
<protein>
    <recommendedName>
        <fullName evidence="4">Protein Syd</fullName>
    </recommendedName>
</protein>
<dbReference type="Proteomes" id="UP000032568">
    <property type="component" value="Chromosome"/>
</dbReference>
<sequence length="196" mass="22273">MKSTNNDLTDKLWHFAKCYIESYQHDHGHLPVAELDEDWPSPCQQGLFTAQESAGQEPAQQILWQPVPADGNLCFNNIESALELELHPDIKSYFTAFHSDPLDAVCSEGQLSLLFSWNEDDFERLQENIIGHVLMKQRLKQRISIFFAVTDEEDLILSLDNETGAIWVEHVGREPHKKLADSMAEFVAGLTPHTQA</sequence>
<reference evidence="5 6" key="2">
    <citation type="journal article" date="2022" name="Mar. Drugs">
        <title>Bioassay-Guided Fractionation Leads to the Detection of Cholic Acid Generated by the Rare Thalassomonas sp.</title>
        <authorList>
            <person name="Pheiffer F."/>
            <person name="Schneider Y.K."/>
            <person name="Hansen E.H."/>
            <person name="Andersen J.H."/>
            <person name="Isaksson J."/>
            <person name="Busche T."/>
            <person name="R C."/>
            <person name="Kalinowski J."/>
            <person name="Zyl L.V."/>
            <person name="Trindade M."/>
        </authorList>
    </citation>
    <scope>NUCLEOTIDE SEQUENCE [LARGE SCALE GENOMIC DNA]</scope>
    <source>
        <strain evidence="5 6">A5K-106</strain>
    </source>
</reference>
<evidence type="ECO:0000256" key="4">
    <source>
        <dbReference type="HAMAP-Rule" id="MF_01104"/>
    </source>
</evidence>
<keyword evidence="2 4" id="KW-0997">Cell inner membrane</keyword>